<dbReference type="CDD" id="cd01298">
    <property type="entry name" value="ATZ_TRZ_like"/>
    <property type="match status" value="1"/>
</dbReference>
<dbReference type="EMBL" id="LPWH01000063">
    <property type="protein sequence ID" value="POR02012.1"/>
    <property type="molecule type" value="Genomic_DNA"/>
</dbReference>
<feature type="compositionally biased region" description="Pro residues" evidence="4">
    <location>
        <begin position="54"/>
        <end position="64"/>
    </location>
</feature>
<evidence type="ECO:0000256" key="4">
    <source>
        <dbReference type="SAM" id="MobiDB-lite"/>
    </source>
</evidence>
<sequence length="467" mass="52044">MHRTRSMWYTFFMDHSADLVLRNLDVLVTPRGTLTNQDLWISRGSITAILPQGSSPPTPPPAGSRPPRSLDCRGKGAIPGFKNGHTHAAMTLLRGYGDDMPLQTWLQERIWPAEAHMTPEDIYWGTRLAALEMIKSGTTFANDMYFHPAQAARAFHDAGLRAGLGLALFDFDDPRRQEQVRERLLQNLETIWPGRKETPPAEPELVFPVIAPHSVYTCSNELLQWCARQATEHQLLYHIHMNETRREVEDCLSLRGARPLIHLQNLGVLEAMEHRVVAAHMVWLDSSELESATRWGVTAVHNPASNMKLASGCFPWQDYARRGTPLMLATDGTASNNNLDMFDEMKLAALLQKHHFQDATRLPAGEILAIATGARSNVFEPWGVGGALTEGAPADIALIDLDHPRMVPLHNLESNLVYSASGSVVDTVICNGRVLMEDRQVPGEAEVLREARRCSQSLGDRILRQVS</sequence>
<proteinExistence type="predicted"/>
<dbReference type="GO" id="GO:0046872">
    <property type="term" value="F:metal ion binding"/>
    <property type="evidence" value="ECO:0007669"/>
    <property type="project" value="UniProtKB-KW"/>
</dbReference>
<keyword evidence="2" id="KW-0378">Hydrolase</keyword>
<organism evidence="6 7">
    <name type="scientific">Alkalispirochaeta sphaeroplastigenens</name>
    <dbReference type="NCBI Taxonomy" id="1187066"/>
    <lineage>
        <taxon>Bacteria</taxon>
        <taxon>Pseudomonadati</taxon>
        <taxon>Spirochaetota</taxon>
        <taxon>Spirochaetia</taxon>
        <taxon>Spirochaetales</taxon>
        <taxon>Spirochaetaceae</taxon>
        <taxon>Alkalispirochaeta</taxon>
    </lineage>
</organism>
<dbReference type="InterPro" id="IPR032466">
    <property type="entry name" value="Metal_Hydrolase"/>
</dbReference>
<dbReference type="InterPro" id="IPR011059">
    <property type="entry name" value="Metal-dep_hydrolase_composite"/>
</dbReference>
<dbReference type="SUPFAM" id="SSF51338">
    <property type="entry name" value="Composite domain of metallo-dependent hydrolases"/>
    <property type="match status" value="1"/>
</dbReference>
<reference evidence="7" key="1">
    <citation type="submission" date="2015-12" db="EMBL/GenBank/DDBJ databases">
        <authorList>
            <person name="Lodha T.D."/>
            <person name="Chintalapati S."/>
            <person name="Chintalapati V.R."/>
            <person name="Sravanthi T."/>
        </authorList>
    </citation>
    <scope>NUCLEOTIDE SEQUENCE [LARGE SCALE GENOMIC DNA]</scope>
    <source>
        <strain evidence="7">JC133</strain>
    </source>
</reference>
<dbReference type="PANTHER" id="PTHR43794:SF11">
    <property type="entry name" value="AMIDOHYDROLASE-RELATED DOMAIN-CONTAINING PROTEIN"/>
    <property type="match status" value="1"/>
</dbReference>
<dbReference type="InterPro" id="IPR006680">
    <property type="entry name" value="Amidohydro-rel"/>
</dbReference>
<name>A0A2S4JR97_9SPIO</name>
<evidence type="ECO:0000313" key="7">
    <source>
        <dbReference type="Proteomes" id="UP000237350"/>
    </source>
</evidence>
<dbReference type="Proteomes" id="UP000237350">
    <property type="component" value="Unassembled WGS sequence"/>
</dbReference>
<evidence type="ECO:0000256" key="1">
    <source>
        <dbReference type="ARBA" id="ARBA00022723"/>
    </source>
</evidence>
<evidence type="ECO:0000256" key="3">
    <source>
        <dbReference type="ARBA" id="ARBA00022833"/>
    </source>
</evidence>
<accession>A0A2S4JR97</accession>
<comment type="caution">
    <text evidence="6">The sequence shown here is derived from an EMBL/GenBank/DDBJ whole genome shotgun (WGS) entry which is preliminary data.</text>
</comment>
<dbReference type="AlphaFoldDB" id="A0A2S4JR97"/>
<feature type="region of interest" description="Disordered" evidence="4">
    <location>
        <begin position="50"/>
        <end position="70"/>
    </location>
</feature>
<dbReference type="Gene3D" id="3.20.20.140">
    <property type="entry name" value="Metal-dependent hydrolases"/>
    <property type="match status" value="1"/>
</dbReference>
<evidence type="ECO:0000256" key="2">
    <source>
        <dbReference type="ARBA" id="ARBA00022801"/>
    </source>
</evidence>
<keyword evidence="7" id="KW-1185">Reference proteome</keyword>
<evidence type="ECO:0000259" key="5">
    <source>
        <dbReference type="Pfam" id="PF01979"/>
    </source>
</evidence>
<dbReference type="Pfam" id="PF01979">
    <property type="entry name" value="Amidohydro_1"/>
    <property type="match status" value="1"/>
</dbReference>
<dbReference type="SUPFAM" id="SSF51556">
    <property type="entry name" value="Metallo-dependent hydrolases"/>
    <property type="match status" value="1"/>
</dbReference>
<dbReference type="PANTHER" id="PTHR43794">
    <property type="entry name" value="AMINOHYDROLASE SSNA-RELATED"/>
    <property type="match status" value="1"/>
</dbReference>
<dbReference type="Gene3D" id="2.30.40.10">
    <property type="entry name" value="Urease, subunit C, domain 1"/>
    <property type="match status" value="1"/>
</dbReference>
<dbReference type="OrthoDB" id="9797498at2"/>
<feature type="domain" description="Amidohydrolase-related" evidence="5">
    <location>
        <begin position="78"/>
        <end position="434"/>
    </location>
</feature>
<dbReference type="GO" id="GO:0016814">
    <property type="term" value="F:hydrolase activity, acting on carbon-nitrogen (but not peptide) bonds, in cyclic amidines"/>
    <property type="evidence" value="ECO:0007669"/>
    <property type="project" value="UniProtKB-ARBA"/>
</dbReference>
<dbReference type="GO" id="GO:0019239">
    <property type="term" value="F:deaminase activity"/>
    <property type="evidence" value="ECO:0007669"/>
    <property type="project" value="UniProtKB-ARBA"/>
</dbReference>
<protein>
    <recommendedName>
        <fullName evidence="5">Amidohydrolase-related domain-containing protein</fullName>
    </recommendedName>
</protein>
<gene>
    <name evidence="6" type="ORF">AU468_07090</name>
</gene>
<dbReference type="FunFam" id="3.20.20.140:FF:000014">
    <property type="entry name" value="5-methylthioadenosine/S-adenosylhomocysteine deaminase"/>
    <property type="match status" value="1"/>
</dbReference>
<evidence type="ECO:0000313" key="6">
    <source>
        <dbReference type="EMBL" id="POR02012.1"/>
    </source>
</evidence>
<dbReference type="InterPro" id="IPR050287">
    <property type="entry name" value="MTA/SAH_deaminase"/>
</dbReference>
<keyword evidence="1" id="KW-0479">Metal-binding</keyword>
<keyword evidence="3" id="KW-0862">Zinc</keyword>